<dbReference type="GO" id="GO:0008270">
    <property type="term" value="F:zinc ion binding"/>
    <property type="evidence" value="ECO:0007669"/>
    <property type="project" value="UniProtKB-KW"/>
</dbReference>
<dbReference type="GO" id="GO:0006511">
    <property type="term" value="P:ubiquitin-dependent protein catabolic process"/>
    <property type="evidence" value="ECO:0007669"/>
    <property type="project" value="TreeGrafter"/>
</dbReference>
<dbReference type="SUPFAM" id="SSF57850">
    <property type="entry name" value="RING/U-box"/>
    <property type="match status" value="1"/>
</dbReference>
<organism evidence="3">
    <name type="scientific">Cladocopium goreaui</name>
    <dbReference type="NCBI Taxonomy" id="2562237"/>
    <lineage>
        <taxon>Eukaryota</taxon>
        <taxon>Sar</taxon>
        <taxon>Alveolata</taxon>
        <taxon>Dinophyceae</taxon>
        <taxon>Suessiales</taxon>
        <taxon>Symbiodiniaceae</taxon>
        <taxon>Cladocopium</taxon>
    </lineage>
</organism>
<reference evidence="4" key="2">
    <citation type="submission" date="2024-04" db="EMBL/GenBank/DDBJ databases">
        <authorList>
            <person name="Chen Y."/>
            <person name="Shah S."/>
            <person name="Dougan E. K."/>
            <person name="Thang M."/>
            <person name="Chan C."/>
        </authorList>
    </citation>
    <scope>NUCLEOTIDE SEQUENCE [LARGE SCALE GENOMIC DNA]</scope>
</reference>
<dbReference type="InterPro" id="IPR001841">
    <property type="entry name" value="Znf_RING"/>
</dbReference>
<proteinExistence type="predicted"/>
<evidence type="ECO:0000313" key="5">
    <source>
        <dbReference type="EMBL" id="CAL4793734.1"/>
    </source>
</evidence>
<dbReference type="InterPro" id="IPR013083">
    <property type="entry name" value="Znf_RING/FYVE/PHD"/>
</dbReference>
<keyword evidence="1" id="KW-0862">Zinc</keyword>
<protein>
    <submittedName>
        <fullName evidence="5">E3 ubiquitin-protein ligase RHA2A</fullName>
    </submittedName>
</protein>
<dbReference type="PROSITE" id="PS50089">
    <property type="entry name" value="ZF_RING_2"/>
    <property type="match status" value="1"/>
</dbReference>
<dbReference type="Gene3D" id="3.30.40.10">
    <property type="entry name" value="Zinc/RING finger domain, C3HC4 (zinc finger)"/>
    <property type="match status" value="1"/>
</dbReference>
<dbReference type="EMBL" id="CAMXCT010003820">
    <property type="protein sequence ID" value="CAI4006422.1"/>
    <property type="molecule type" value="Genomic_DNA"/>
</dbReference>
<dbReference type="PANTHER" id="PTHR22765:SF434">
    <property type="entry name" value="GB|AAD18119.1-RELATED"/>
    <property type="match status" value="1"/>
</dbReference>
<feature type="domain" description="RING-type" evidence="2">
    <location>
        <begin position="141"/>
        <end position="182"/>
    </location>
</feature>
<dbReference type="PANTHER" id="PTHR22765">
    <property type="entry name" value="RING FINGER AND PROTEASE ASSOCIATED DOMAIN-CONTAINING"/>
    <property type="match status" value="1"/>
</dbReference>
<dbReference type="InterPro" id="IPR051826">
    <property type="entry name" value="E3_ubiquitin-ligase_domain"/>
</dbReference>
<evidence type="ECO:0000313" key="6">
    <source>
        <dbReference type="Proteomes" id="UP001152797"/>
    </source>
</evidence>
<dbReference type="EMBL" id="CAMXCT020003820">
    <property type="protein sequence ID" value="CAL1159797.1"/>
    <property type="molecule type" value="Genomic_DNA"/>
</dbReference>
<gene>
    <name evidence="3" type="ORF">C1SCF055_LOCUS32062</name>
</gene>
<dbReference type="EMBL" id="CAMXCT030003820">
    <property type="protein sequence ID" value="CAL4793734.1"/>
    <property type="molecule type" value="Genomic_DNA"/>
</dbReference>
<evidence type="ECO:0000313" key="3">
    <source>
        <dbReference type="EMBL" id="CAI4006422.1"/>
    </source>
</evidence>
<dbReference type="CDD" id="cd16454">
    <property type="entry name" value="RING-H2_PA-TM-RING"/>
    <property type="match status" value="1"/>
</dbReference>
<keyword evidence="1" id="KW-0479">Metal-binding</keyword>
<dbReference type="Proteomes" id="UP001152797">
    <property type="component" value="Unassembled WGS sequence"/>
</dbReference>
<keyword evidence="1" id="KW-0863">Zinc-finger</keyword>
<dbReference type="OrthoDB" id="439844at2759"/>
<dbReference type="AlphaFoldDB" id="A0A9P1DBF6"/>
<dbReference type="SMART" id="SM00184">
    <property type="entry name" value="RING"/>
    <property type="match status" value="1"/>
</dbReference>
<comment type="caution">
    <text evidence="3">The sequence shown here is derived from an EMBL/GenBank/DDBJ whole genome shotgun (WGS) entry which is preliminary data.</text>
</comment>
<evidence type="ECO:0000313" key="4">
    <source>
        <dbReference type="EMBL" id="CAL1159797.1"/>
    </source>
</evidence>
<evidence type="ECO:0000256" key="1">
    <source>
        <dbReference type="PROSITE-ProRule" id="PRU00175"/>
    </source>
</evidence>
<dbReference type="GO" id="GO:0061630">
    <property type="term" value="F:ubiquitin protein ligase activity"/>
    <property type="evidence" value="ECO:0007669"/>
    <property type="project" value="TreeGrafter"/>
</dbReference>
<accession>A0A9P1DBF6</accession>
<sequence length="215" mass="24569">MAPAACLNFASMMGQGSSFLVTLSKPQQTPSGFSIRYNDEVLLVTRVWEDTPMDTWNREHPTRQVVYGSHVISVNGKRNIPEMIIALQESCNIRMEVARSLETELLDEMISRDRKMWNPLVEEVFNSLPERHCNCCKNTSCAVCLEDFDDEMVLQLPCKHAFHRDCISVWLLNRSTRCPLCNQVVDDSHWSWLGQRVTGCGSSAVYMALSWFVMV</sequence>
<reference evidence="3" key="1">
    <citation type="submission" date="2022-10" db="EMBL/GenBank/DDBJ databases">
        <authorList>
            <person name="Chen Y."/>
            <person name="Dougan E. K."/>
            <person name="Chan C."/>
            <person name="Rhodes N."/>
            <person name="Thang M."/>
        </authorList>
    </citation>
    <scope>NUCLEOTIDE SEQUENCE</scope>
</reference>
<dbReference type="Pfam" id="PF13639">
    <property type="entry name" value="zf-RING_2"/>
    <property type="match status" value="1"/>
</dbReference>
<keyword evidence="6" id="KW-1185">Reference proteome</keyword>
<evidence type="ECO:0000259" key="2">
    <source>
        <dbReference type="PROSITE" id="PS50089"/>
    </source>
</evidence>
<name>A0A9P1DBF6_9DINO</name>